<comment type="caution">
    <text evidence="1">The sequence shown here is derived from an EMBL/GenBank/DDBJ whole genome shotgun (WGS) entry which is preliminary data.</text>
</comment>
<reference evidence="1 2" key="1">
    <citation type="submission" date="2024-09" db="EMBL/GenBank/DDBJ databases">
        <title>Chromosome-scale assembly of Riccia fluitans.</title>
        <authorList>
            <person name="Paukszto L."/>
            <person name="Sawicki J."/>
            <person name="Karawczyk K."/>
            <person name="Piernik-Szablinska J."/>
            <person name="Szczecinska M."/>
            <person name="Mazdziarz M."/>
        </authorList>
    </citation>
    <scope>NUCLEOTIDE SEQUENCE [LARGE SCALE GENOMIC DNA]</scope>
    <source>
        <strain evidence="1">Rf_01</strain>
        <tissue evidence="1">Aerial parts of the thallus</tissue>
    </source>
</reference>
<protein>
    <submittedName>
        <fullName evidence="1">Uncharacterized protein</fullName>
    </submittedName>
</protein>
<gene>
    <name evidence="1" type="ORF">R1flu_000438</name>
</gene>
<name>A0ABD1Y0F0_9MARC</name>
<dbReference type="AlphaFoldDB" id="A0ABD1Y0F0"/>
<keyword evidence="2" id="KW-1185">Reference proteome</keyword>
<dbReference type="Proteomes" id="UP001605036">
    <property type="component" value="Unassembled WGS sequence"/>
</dbReference>
<proteinExistence type="predicted"/>
<organism evidence="1 2">
    <name type="scientific">Riccia fluitans</name>
    <dbReference type="NCBI Taxonomy" id="41844"/>
    <lineage>
        <taxon>Eukaryota</taxon>
        <taxon>Viridiplantae</taxon>
        <taxon>Streptophyta</taxon>
        <taxon>Embryophyta</taxon>
        <taxon>Marchantiophyta</taxon>
        <taxon>Marchantiopsida</taxon>
        <taxon>Marchantiidae</taxon>
        <taxon>Marchantiales</taxon>
        <taxon>Ricciaceae</taxon>
        <taxon>Riccia</taxon>
    </lineage>
</organism>
<accession>A0ABD1Y0F0</accession>
<evidence type="ECO:0000313" key="2">
    <source>
        <dbReference type="Proteomes" id="UP001605036"/>
    </source>
</evidence>
<sequence>MRCRNMDLKGAILRIVCRAPYRHRCASRRVIRPGPGVALSAARLLRNLASGTLELAGGSESPMMRRSFPSRDPTEAVMALVYLRNRTPGGDGSATLHATFRMQGSDGSFLNDFLLGSSAQDGTGGFPELVAIIFPRGLQFPIDFDSVGIPVWLRLDYHSSFCFLLVVQRLGSIE</sequence>
<dbReference type="EMBL" id="JBHFFA010000006">
    <property type="protein sequence ID" value="KAL2620233.1"/>
    <property type="molecule type" value="Genomic_DNA"/>
</dbReference>
<evidence type="ECO:0000313" key="1">
    <source>
        <dbReference type="EMBL" id="KAL2620233.1"/>
    </source>
</evidence>